<protein>
    <submittedName>
        <fullName evidence="1">PAS domain-containing protein</fullName>
    </submittedName>
</protein>
<evidence type="ECO:0000313" key="2">
    <source>
        <dbReference type="Proteomes" id="UP001371391"/>
    </source>
</evidence>
<dbReference type="InterPro" id="IPR035965">
    <property type="entry name" value="PAS-like_dom_sf"/>
</dbReference>
<accession>A0ABU9H689</accession>
<reference evidence="1 2" key="1">
    <citation type="submission" date="2024-02" db="EMBL/GenBank/DDBJ databases">
        <title>Bacteria isolated from the canopy kelp, Nereocystis luetkeana.</title>
        <authorList>
            <person name="Pfister C.A."/>
            <person name="Younker I.T."/>
            <person name="Light S.H."/>
        </authorList>
    </citation>
    <scope>NUCLEOTIDE SEQUENCE [LARGE SCALE GENOMIC DNA]</scope>
    <source>
        <strain evidence="1 2">TI.1.03</strain>
    </source>
</reference>
<dbReference type="Gene3D" id="3.30.450.20">
    <property type="entry name" value="PAS domain"/>
    <property type="match status" value="1"/>
</dbReference>
<comment type="caution">
    <text evidence="1">The sequence shown here is derived from an EMBL/GenBank/DDBJ whole genome shotgun (WGS) entry which is preliminary data.</text>
</comment>
<evidence type="ECO:0000313" key="1">
    <source>
        <dbReference type="EMBL" id="MEL0657406.1"/>
    </source>
</evidence>
<sequence length="73" mass="8636">SVVDNFPDIVLRLDTFGNLLFIYQACQRVQHSKVDEILGLPLIKFIAKEDVENISHKLLQYKQVKRHIRRFDL</sequence>
<feature type="non-terminal residue" evidence="1">
    <location>
        <position position="1"/>
    </location>
</feature>
<organism evidence="1 2">
    <name type="scientific">Pseudoalteromonas issachenkonii</name>
    <dbReference type="NCBI Taxonomy" id="152297"/>
    <lineage>
        <taxon>Bacteria</taxon>
        <taxon>Pseudomonadati</taxon>
        <taxon>Pseudomonadota</taxon>
        <taxon>Gammaproteobacteria</taxon>
        <taxon>Alteromonadales</taxon>
        <taxon>Pseudoalteromonadaceae</taxon>
        <taxon>Pseudoalteromonas</taxon>
    </lineage>
</organism>
<keyword evidence="2" id="KW-1185">Reference proteome</keyword>
<dbReference type="Proteomes" id="UP001371391">
    <property type="component" value="Unassembled WGS sequence"/>
</dbReference>
<name>A0ABU9H689_9GAMM</name>
<gene>
    <name evidence="1" type="ORF">V6257_20670</name>
</gene>
<proteinExistence type="predicted"/>
<dbReference type="SUPFAM" id="SSF55785">
    <property type="entry name" value="PYP-like sensor domain (PAS domain)"/>
    <property type="match status" value="1"/>
</dbReference>
<feature type="non-terminal residue" evidence="1">
    <location>
        <position position="73"/>
    </location>
</feature>
<dbReference type="EMBL" id="JBAKAW010000200">
    <property type="protein sequence ID" value="MEL0657406.1"/>
    <property type="molecule type" value="Genomic_DNA"/>
</dbReference>
<dbReference type="RefSeq" id="WP_341604148.1">
    <property type="nucleotide sequence ID" value="NZ_JBAKAW010000200.1"/>
</dbReference>